<keyword evidence="2" id="KW-1185">Reference proteome</keyword>
<dbReference type="OrthoDB" id="10595366at2759"/>
<sequence length="159" mass="17889">FASAVSHSKKFKSNLSPLVSSHSGLALESEDYKEHECHFPSAIQTASIENPSILFRRLYRTIIVHLFKALAKELPPTSLPSTETESGENSQRLANIWNVLRTPWGRLCRMIISDLDEDEDGNENDEYLIGDSSKSLEEPTDQLINEDADINLAEFINLN</sequence>
<proteinExistence type="predicted"/>
<comment type="caution">
    <text evidence="1">The sequence shown here is derived from an EMBL/GenBank/DDBJ whole genome shotgun (WGS) entry which is preliminary data.</text>
</comment>
<protein>
    <submittedName>
        <fullName evidence="1">Uncharacterized protein</fullName>
    </submittedName>
</protein>
<accession>A0A0L6VV32</accession>
<gene>
    <name evidence="1" type="ORF">VP01_10256g1</name>
</gene>
<evidence type="ECO:0000313" key="1">
    <source>
        <dbReference type="EMBL" id="KNZ64467.1"/>
    </source>
</evidence>
<reference evidence="1 2" key="1">
    <citation type="submission" date="2015-08" db="EMBL/GenBank/DDBJ databases">
        <title>Next Generation Sequencing and Analysis of the Genome of Puccinia sorghi L Schw, the Causal Agent of Maize Common Rust.</title>
        <authorList>
            <person name="Rochi L."/>
            <person name="Burguener G."/>
            <person name="Darino M."/>
            <person name="Turjanski A."/>
            <person name="Kreff E."/>
            <person name="Dieguez M.J."/>
            <person name="Sacco F."/>
        </authorList>
    </citation>
    <scope>NUCLEOTIDE SEQUENCE [LARGE SCALE GENOMIC DNA]</scope>
    <source>
        <strain evidence="1 2">RO10H11247</strain>
    </source>
</reference>
<dbReference type="STRING" id="27349.A0A0L6VV32"/>
<dbReference type="VEuPathDB" id="FungiDB:VP01_10256g1"/>
<evidence type="ECO:0000313" key="2">
    <source>
        <dbReference type="Proteomes" id="UP000037035"/>
    </source>
</evidence>
<dbReference type="AlphaFoldDB" id="A0A0L6VV32"/>
<name>A0A0L6VV32_9BASI</name>
<feature type="non-terminal residue" evidence="1">
    <location>
        <position position="1"/>
    </location>
</feature>
<dbReference type="Proteomes" id="UP000037035">
    <property type="component" value="Unassembled WGS sequence"/>
</dbReference>
<dbReference type="EMBL" id="LAVV01000284">
    <property type="protein sequence ID" value="KNZ64467.1"/>
    <property type="molecule type" value="Genomic_DNA"/>
</dbReference>
<organism evidence="1 2">
    <name type="scientific">Puccinia sorghi</name>
    <dbReference type="NCBI Taxonomy" id="27349"/>
    <lineage>
        <taxon>Eukaryota</taxon>
        <taxon>Fungi</taxon>
        <taxon>Dikarya</taxon>
        <taxon>Basidiomycota</taxon>
        <taxon>Pucciniomycotina</taxon>
        <taxon>Pucciniomycetes</taxon>
        <taxon>Pucciniales</taxon>
        <taxon>Pucciniaceae</taxon>
        <taxon>Puccinia</taxon>
    </lineage>
</organism>